<dbReference type="Pfam" id="PF07883">
    <property type="entry name" value="Cupin_2"/>
    <property type="match status" value="1"/>
</dbReference>
<name>A0A7W5ZUM4_9SPHN</name>
<dbReference type="SUPFAM" id="SSF51182">
    <property type="entry name" value="RmlC-like cupins"/>
    <property type="match status" value="1"/>
</dbReference>
<dbReference type="InterPro" id="IPR013096">
    <property type="entry name" value="Cupin_2"/>
</dbReference>
<dbReference type="Proteomes" id="UP000562395">
    <property type="component" value="Unassembled WGS sequence"/>
</dbReference>
<reference evidence="2 3" key="1">
    <citation type="submission" date="2020-08" db="EMBL/GenBank/DDBJ databases">
        <title>Genomic Encyclopedia of Type Strains, Phase IV (KMG-IV): sequencing the most valuable type-strain genomes for metagenomic binning, comparative biology and taxonomic classification.</title>
        <authorList>
            <person name="Goeker M."/>
        </authorList>
    </citation>
    <scope>NUCLEOTIDE SEQUENCE [LARGE SCALE GENOMIC DNA]</scope>
    <source>
        <strain evidence="2 3">DSM 14552</strain>
    </source>
</reference>
<organism evidence="2 3">
    <name type="scientific">Novosphingobium hassiacum</name>
    <dbReference type="NCBI Taxonomy" id="173676"/>
    <lineage>
        <taxon>Bacteria</taxon>
        <taxon>Pseudomonadati</taxon>
        <taxon>Pseudomonadota</taxon>
        <taxon>Alphaproteobacteria</taxon>
        <taxon>Sphingomonadales</taxon>
        <taxon>Sphingomonadaceae</taxon>
        <taxon>Novosphingobium</taxon>
    </lineage>
</organism>
<evidence type="ECO:0000259" key="1">
    <source>
        <dbReference type="Pfam" id="PF07883"/>
    </source>
</evidence>
<dbReference type="GO" id="GO:0016853">
    <property type="term" value="F:isomerase activity"/>
    <property type="evidence" value="ECO:0007669"/>
    <property type="project" value="UniProtKB-KW"/>
</dbReference>
<dbReference type="RefSeq" id="WP_183611768.1">
    <property type="nucleotide sequence ID" value="NZ_JACICY010000001.1"/>
</dbReference>
<sequence>MEFATVRRVVTGHDASGRAIIQEDGPVQRVQRVGGEIGPMFHEVWNTQATPAPLDAASGEPVEQGIILAPPKNGTRIRVLDIPPEGDGIRTMTPEEARAHFAEVGAHDASAHHGEESRHALMHRTETIDYGIVIEGELVLIMDEGETTVRAGDIVIQRGTNHGWSNRSDRNCRIVFVLIDGEFDEKLRR</sequence>
<dbReference type="Gene3D" id="2.60.120.10">
    <property type="entry name" value="Jelly Rolls"/>
    <property type="match status" value="1"/>
</dbReference>
<proteinExistence type="predicted"/>
<dbReference type="EMBL" id="JACICY010000001">
    <property type="protein sequence ID" value="MBB3859539.1"/>
    <property type="molecule type" value="Genomic_DNA"/>
</dbReference>
<evidence type="ECO:0000313" key="2">
    <source>
        <dbReference type="EMBL" id="MBB3859539.1"/>
    </source>
</evidence>
<keyword evidence="2" id="KW-0413">Isomerase</keyword>
<dbReference type="InterPro" id="IPR011051">
    <property type="entry name" value="RmlC_Cupin_sf"/>
</dbReference>
<comment type="caution">
    <text evidence="2">The sequence shown here is derived from an EMBL/GenBank/DDBJ whole genome shotgun (WGS) entry which is preliminary data.</text>
</comment>
<dbReference type="AlphaFoldDB" id="A0A7W5ZUM4"/>
<accession>A0A7W5ZUM4</accession>
<dbReference type="Gene3D" id="2.20.70.150">
    <property type="match status" value="1"/>
</dbReference>
<dbReference type="PANTHER" id="PTHR36156">
    <property type="entry name" value="SLR2101 PROTEIN"/>
    <property type="match status" value="1"/>
</dbReference>
<gene>
    <name evidence="2" type="ORF">GGQ88_000779</name>
</gene>
<protein>
    <submittedName>
        <fullName evidence="2">Mannose-6-phosphate isomerase-like protein (Cupin superfamily)</fullName>
    </submittedName>
</protein>
<evidence type="ECO:0000313" key="3">
    <source>
        <dbReference type="Proteomes" id="UP000562395"/>
    </source>
</evidence>
<dbReference type="PANTHER" id="PTHR36156:SF2">
    <property type="entry name" value="CUPIN TYPE-2 DOMAIN-CONTAINING PROTEIN"/>
    <property type="match status" value="1"/>
</dbReference>
<dbReference type="InterPro" id="IPR047142">
    <property type="entry name" value="OryJ/VirC-like"/>
</dbReference>
<dbReference type="CDD" id="cd02231">
    <property type="entry name" value="cupin_BLL6423-like"/>
    <property type="match status" value="1"/>
</dbReference>
<feature type="domain" description="Cupin type-2" evidence="1">
    <location>
        <begin position="114"/>
        <end position="177"/>
    </location>
</feature>
<keyword evidence="3" id="KW-1185">Reference proteome</keyword>
<dbReference type="InterPro" id="IPR014710">
    <property type="entry name" value="RmlC-like_jellyroll"/>
</dbReference>